<name>E9GCC4_DAPPU</name>
<dbReference type="HOGENOM" id="CLU_022100_0_0_1"/>
<reference evidence="2 3" key="1">
    <citation type="journal article" date="2011" name="Science">
        <title>The ecoresponsive genome of Daphnia pulex.</title>
        <authorList>
            <person name="Colbourne J.K."/>
            <person name="Pfrender M.E."/>
            <person name="Gilbert D."/>
            <person name="Thomas W.K."/>
            <person name="Tucker A."/>
            <person name="Oakley T.H."/>
            <person name="Tokishita S."/>
            <person name="Aerts A."/>
            <person name="Arnold G.J."/>
            <person name="Basu M.K."/>
            <person name="Bauer D.J."/>
            <person name="Caceres C.E."/>
            <person name="Carmel L."/>
            <person name="Casola C."/>
            <person name="Choi J.H."/>
            <person name="Detter J.C."/>
            <person name="Dong Q."/>
            <person name="Dusheyko S."/>
            <person name="Eads B.D."/>
            <person name="Frohlich T."/>
            <person name="Geiler-Samerotte K.A."/>
            <person name="Gerlach D."/>
            <person name="Hatcher P."/>
            <person name="Jogdeo S."/>
            <person name="Krijgsveld J."/>
            <person name="Kriventseva E.V."/>
            <person name="Kultz D."/>
            <person name="Laforsch C."/>
            <person name="Lindquist E."/>
            <person name="Lopez J."/>
            <person name="Manak J.R."/>
            <person name="Muller J."/>
            <person name="Pangilinan J."/>
            <person name="Patwardhan R.P."/>
            <person name="Pitluck S."/>
            <person name="Pritham E.J."/>
            <person name="Rechtsteiner A."/>
            <person name="Rho M."/>
            <person name="Rogozin I.B."/>
            <person name="Sakarya O."/>
            <person name="Salamov A."/>
            <person name="Schaack S."/>
            <person name="Shapiro H."/>
            <person name="Shiga Y."/>
            <person name="Skalitzky C."/>
            <person name="Smith Z."/>
            <person name="Souvorov A."/>
            <person name="Sung W."/>
            <person name="Tang Z."/>
            <person name="Tsuchiya D."/>
            <person name="Tu H."/>
            <person name="Vos H."/>
            <person name="Wang M."/>
            <person name="Wolf Y.I."/>
            <person name="Yamagata H."/>
            <person name="Yamada T."/>
            <person name="Ye Y."/>
            <person name="Shaw J.R."/>
            <person name="Andrews J."/>
            <person name="Crease T.J."/>
            <person name="Tang H."/>
            <person name="Lucas S.M."/>
            <person name="Robertson H.M."/>
            <person name="Bork P."/>
            <person name="Koonin E.V."/>
            <person name="Zdobnov E.M."/>
            <person name="Grigoriev I.V."/>
            <person name="Lynch M."/>
            <person name="Boore J.L."/>
        </authorList>
    </citation>
    <scope>NUCLEOTIDE SEQUENCE [LARGE SCALE GENOMIC DNA]</scope>
</reference>
<accession>E9GCC4</accession>
<evidence type="ECO:0000313" key="3">
    <source>
        <dbReference type="Proteomes" id="UP000000305"/>
    </source>
</evidence>
<evidence type="ECO:0000313" key="2">
    <source>
        <dbReference type="EMBL" id="EFX82881.1"/>
    </source>
</evidence>
<feature type="region of interest" description="Disordered" evidence="1">
    <location>
        <begin position="210"/>
        <end position="232"/>
    </location>
</feature>
<dbReference type="InParanoid" id="E9GCC4"/>
<protein>
    <submittedName>
        <fullName evidence="2">Uncharacterized protein</fullName>
    </submittedName>
</protein>
<dbReference type="PANTHER" id="PTHR21398:SF6">
    <property type="entry name" value="AGAP007094-PA"/>
    <property type="match status" value="1"/>
</dbReference>
<feature type="region of interest" description="Disordered" evidence="1">
    <location>
        <begin position="423"/>
        <end position="444"/>
    </location>
</feature>
<sequence>MEKPERASLADVPPSVQVIEKEQHSLTYYSENLIKSEISAHTDFIVTKKVLQENAFHSINRYVELIEKGFEELEDLPDIQSDGTDVASSRKLGLGLKVKGLFLKPLALAKIKIALLLGKPLVLTTLKKLLLKAFLGKLLLKIPLILLGTGKAGLLAKVVALKFALIKKGLFGLKAPLALLFLGGLIKVALKGTGLGLALGLAGSLLKPNGQSGEEYDEPTKGYAPPKIPPPPPPTYNPPTVYSAPVYSAPVVYSSVPLYMPTPYFQTSSNVGGSNYGSGRRKRNLQENSDSGEEFFSEESAEELRLEIEAAEINGHAYLYMAAQFDEQSCGRRLFCEVYQKPKGNLTEDEKLLQNNFGYPLPSLNDEDQGTPKEMYYRAAQLGANHQGQPNNQICARFYATCPHNAEQLIHFFVSEDVETNEIESDHNRPVSHLKPPKQSVGRLPFYQPNNFSPAQRSDPIVFEPAVDQNQTYSTTPIQDQVVVATATHLRQSNITVSDV</sequence>
<dbReference type="KEGG" id="dpx:DAPPUDRAFT_223605"/>
<dbReference type="AlphaFoldDB" id="E9GCC4"/>
<dbReference type="PANTHER" id="PTHR21398">
    <property type="entry name" value="AGAP007094-PA"/>
    <property type="match status" value="1"/>
</dbReference>
<keyword evidence="3" id="KW-1185">Reference proteome</keyword>
<organism evidence="2 3">
    <name type="scientific">Daphnia pulex</name>
    <name type="common">Water flea</name>
    <dbReference type="NCBI Taxonomy" id="6669"/>
    <lineage>
        <taxon>Eukaryota</taxon>
        <taxon>Metazoa</taxon>
        <taxon>Ecdysozoa</taxon>
        <taxon>Arthropoda</taxon>
        <taxon>Crustacea</taxon>
        <taxon>Branchiopoda</taxon>
        <taxon>Diplostraca</taxon>
        <taxon>Cladocera</taxon>
        <taxon>Anomopoda</taxon>
        <taxon>Daphniidae</taxon>
        <taxon>Daphnia</taxon>
    </lineage>
</organism>
<dbReference type="eggNOG" id="ENOG502T2JW">
    <property type="taxonomic scope" value="Eukaryota"/>
</dbReference>
<dbReference type="Proteomes" id="UP000000305">
    <property type="component" value="Unassembled WGS sequence"/>
</dbReference>
<evidence type="ECO:0000256" key="1">
    <source>
        <dbReference type="SAM" id="MobiDB-lite"/>
    </source>
</evidence>
<dbReference type="EMBL" id="GL732539">
    <property type="protein sequence ID" value="EFX82881.1"/>
    <property type="molecule type" value="Genomic_DNA"/>
</dbReference>
<proteinExistence type="predicted"/>
<dbReference type="OrthoDB" id="10427796at2759"/>
<feature type="region of interest" description="Disordered" evidence="1">
    <location>
        <begin position="270"/>
        <end position="297"/>
    </location>
</feature>
<gene>
    <name evidence="2" type="ORF">DAPPUDRAFT_223605</name>
</gene>